<keyword evidence="7" id="KW-0479">Metal-binding</keyword>
<evidence type="ECO:0000313" key="10">
    <source>
        <dbReference type="Proteomes" id="UP000295680"/>
    </source>
</evidence>
<dbReference type="PANTHER" id="PTHR21087:SF16">
    <property type="entry name" value="SHIKIMATE KINASE 1, CHLOROPLASTIC"/>
    <property type="match status" value="1"/>
</dbReference>
<dbReference type="GO" id="GO:0004765">
    <property type="term" value="F:shikimate kinase activity"/>
    <property type="evidence" value="ECO:0007669"/>
    <property type="project" value="UniProtKB-UniRule"/>
</dbReference>
<dbReference type="PRINTS" id="PR01100">
    <property type="entry name" value="SHIKIMTKNASE"/>
</dbReference>
<dbReference type="Gene3D" id="3.40.50.300">
    <property type="entry name" value="P-loop containing nucleotide triphosphate hydrolases"/>
    <property type="match status" value="1"/>
</dbReference>
<evidence type="ECO:0000256" key="5">
    <source>
        <dbReference type="ARBA" id="ARBA00022840"/>
    </source>
</evidence>
<evidence type="ECO:0000313" key="9">
    <source>
        <dbReference type="EMBL" id="TCO49875.1"/>
    </source>
</evidence>
<evidence type="ECO:0000256" key="4">
    <source>
        <dbReference type="ARBA" id="ARBA00022777"/>
    </source>
</evidence>
<dbReference type="UniPathway" id="UPA00053">
    <property type="reaction ID" value="UER00088"/>
</dbReference>
<keyword evidence="7" id="KW-0460">Magnesium</keyword>
<feature type="binding site" evidence="7">
    <location>
        <position position="179"/>
    </location>
    <ligand>
        <name>ATP</name>
        <dbReference type="ChEBI" id="CHEBI:30616"/>
    </ligand>
</feature>
<evidence type="ECO:0000256" key="3">
    <source>
        <dbReference type="ARBA" id="ARBA00022741"/>
    </source>
</evidence>
<dbReference type="AlphaFoldDB" id="A0A4R2J3F4"/>
<gene>
    <name evidence="7" type="primary">aroK</name>
    <name evidence="9" type="ORF">EV192_114245</name>
</gene>
<reference evidence="9 10" key="1">
    <citation type="submission" date="2019-03" db="EMBL/GenBank/DDBJ databases">
        <title>Genomic Encyclopedia of Type Strains, Phase IV (KMG-IV): sequencing the most valuable type-strain genomes for metagenomic binning, comparative biology and taxonomic classification.</title>
        <authorList>
            <person name="Goeker M."/>
        </authorList>
    </citation>
    <scope>NUCLEOTIDE SEQUENCE [LARGE SCALE GENOMIC DNA]</scope>
    <source>
        <strain evidence="9 10">DSM 45934</strain>
    </source>
</reference>
<dbReference type="Pfam" id="PF01202">
    <property type="entry name" value="SKI"/>
    <property type="match status" value="1"/>
</dbReference>
<keyword evidence="3 7" id="KW-0547">Nucleotide-binding</keyword>
<dbReference type="GO" id="GO:0000287">
    <property type="term" value="F:magnesium ion binding"/>
    <property type="evidence" value="ECO:0007669"/>
    <property type="project" value="UniProtKB-UniRule"/>
</dbReference>
<keyword evidence="5 7" id="KW-0067">ATP-binding</keyword>
<evidence type="ECO:0000256" key="7">
    <source>
        <dbReference type="HAMAP-Rule" id="MF_00109"/>
    </source>
</evidence>
<evidence type="ECO:0000256" key="1">
    <source>
        <dbReference type="ARBA" id="ARBA00022605"/>
    </source>
</evidence>
<comment type="function">
    <text evidence="7">Catalyzes the specific phosphorylation of the 3-hydroxyl group of shikimic acid using ATP as a cosubstrate.</text>
</comment>
<dbReference type="SUPFAM" id="SSF52540">
    <property type="entry name" value="P-loop containing nucleoside triphosphate hydrolases"/>
    <property type="match status" value="1"/>
</dbReference>
<dbReference type="InterPro" id="IPR000623">
    <property type="entry name" value="Shikimate_kinase/TSH1"/>
</dbReference>
<evidence type="ECO:0000256" key="8">
    <source>
        <dbReference type="SAM" id="MobiDB-lite"/>
    </source>
</evidence>
<keyword evidence="7" id="KW-0963">Cytoplasm</keyword>
<dbReference type="Proteomes" id="UP000295680">
    <property type="component" value="Unassembled WGS sequence"/>
</dbReference>
<keyword evidence="2 7" id="KW-0808">Transferase</keyword>
<feature type="region of interest" description="Disordered" evidence="8">
    <location>
        <begin position="1"/>
        <end position="35"/>
    </location>
</feature>
<dbReference type="InterPro" id="IPR027417">
    <property type="entry name" value="P-loop_NTPase"/>
</dbReference>
<feature type="binding site" evidence="7">
    <location>
        <position position="107"/>
    </location>
    <ligand>
        <name>substrate</name>
    </ligand>
</feature>
<comment type="cofactor">
    <cofactor evidence="7">
        <name>Mg(2+)</name>
        <dbReference type="ChEBI" id="CHEBI:18420"/>
    </cofactor>
    <text evidence="7">Binds 1 Mg(2+) ion per subunit.</text>
</comment>
<dbReference type="EMBL" id="SLWS01000014">
    <property type="protein sequence ID" value="TCO49875.1"/>
    <property type="molecule type" value="Genomic_DNA"/>
</dbReference>
<keyword evidence="10" id="KW-1185">Reference proteome</keyword>
<feature type="binding site" evidence="7">
    <location>
        <position position="162"/>
    </location>
    <ligand>
        <name>substrate</name>
    </ligand>
</feature>
<organism evidence="9 10">
    <name type="scientific">Actinocrispum wychmicini</name>
    <dbReference type="NCBI Taxonomy" id="1213861"/>
    <lineage>
        <taxon>Bacteria</taxon>
        <taxon>Bacillati</taxon>
        <taxon>Actinomycetota</taxon>
        <taxon>Actinomycetes</taxon>
        <taxon>Pseudonocardiales</taxon>
        <taxon>Pseudonocardiaceae</taxon>
        <taxon>Actinocrispum</taxon>
    </lineage>
</organism>
<feature type="compositionally biased region" description="Low complexity" evidence="8">
    <location>
        <begin position="22"/>
        <end position="35"/>
    </location>
</feature>
<comment type="caution">
    <text evidence="7">Lacks conserved residue(s) required for the propagation of feature annotation.</text>
</comment>
<dbReference type="GO" id="GO:0005829">
    <property type="term" value="C:cytosol"/>
    <property type="evidence" value="ECO:0007669"/>
    <property type="project" value="TreeGrafter"/>
</dbReference>
<dbReference type="RefSeq" id="WP_243727498.1">
    <property type="nucleotide sequence ID" value="NZ_SLWS01000014.1"/>
</dbReference>
<evidence type="ECO:0000256" key="6">
    <source>
        <dbReference type="ARBA" id="ARBA00023141"/>
    </source>
</evidence>
<sequence>MSANSAASDPAHDPAGGTASDPVNGPVSGPVLVLVGPPGSGKSTVGRLAADHLGVSFRDFDDDMQAEHGKEAGELVVDFGRERFQELEHELLVRVLPEHHGVLALGGGTPTAPGVPELLKPFHVVFLDVDLDHLLRREGLLPLHPWLMPNPRAQLRQLLSDRRPVYAAVADATVPTSGREPADILNDVLASLEPST</sequence>
<dbReference type="EC" id="2.7.1.71" evidence="7"/>
<feature type="binding site" evidence="7">
    <location>
        <position position="43"/>
    </location>
    <ligand>
        <name>Mg(2+)</name>
        <dbReference type="ChEBI" id="CHEBI:18420"/>
    </ligand>
</feature>
<keyword evidence="4 7" id="KW-0418">Kinase</keyword>
<dbReference type="InterPro" id="IPR031322">
    <property type="entry name" value="Shikimate/glucono_kinase"/>
</dbReference>
<feature type="binding site" evidence="7">
    <location>
        <position position="61"/>
    </location>
    <ligand>
        <name>substrate</name>
    </ligand>
</feature>
<protein>
    <recommendedName>
        <fullName evidence="7">Shikimate kinase</fullName>
        <shortName evidence="7">SK</shortName>
        <ecNumber evidence="7">2.7.1.71</ecNumber>
    </recommendedName>
</protein>
<comment type="catalytic activity">
    <reaction evidence="7">
        <text>shikimate + ATP = 3-phosphoshikimate + ADP + H(+)</text>
        <dbReference type="Rhea" id="RHEA:13121"/>
        <dbReference type="ChEBI" id="CHEBI:15378"/>
        <dbReference type="ChEBI" id="CHEBI:30616"/>
        <dbReference type="ChEBI" id="CHEBI:36208"/>
        <dbReference type="ChEBI" id="CHEBI:145989"/>
        <dbReference type="ChEBI" id="CHEBI:456216"/>
        <dbReference type="EC" id="2.7.1.71"/>
    </reaction>
</comment>
<dbReference type="GO" id="GO:0009073">
    <property type="term" value="P:aromatic amino acid family biosynthetic process"/>
    <property type="evidence" value="ECO:0007669"/>
    <property type="project" value="UniProtKB-KW"/>
</dbReference>
<keyword evidence="1 7" id="KW-0028">Amino-acid biosynthesis</keyword>
<comment type="similarity">
    <text evidence="7">Belongs to the shikimate kinase family.</text>
</comment>
<comment type="caution">
    <text evidence="9">The sequence shown here is derived from an EMBL/GenBank/DDBJ whole genome shotgun (WGS) entry which is preliminary data.</text>
</comment>
<comment type="subcellular location">
    <subcellularLocation>
        <location evidence="7">Cytoplasm</location>
    </subcellularLocation>
</comment>
<feature type="binding site" evidence="7">
    <location>
        <begin position="39"/>
        <end position="44"/>
    </location>
    <ligand>
        <name>ATP</name>
        <dbReference type="ChEBI" id="CHEBI:30616"/>
    </ligand>
</feature>
<dbReference type="GO" id="GO:0005524">
    <property type="term" value="F:ATP binding"/>
    <property type="evidence" value="ECO:0007669"/>
    <property type="project" value="UniProtKB-UniRule"/>
</dbReference>
<dbReference type="PANTHER" id="PTHR21087">
    <property type="entry name" value="SHIKIMATE KINASE"/>
    <property type="match status" value="1"/>
</dbReference>
<keyword evidence="6 7" id="KW-0057">Aromatic amino acid biosynthesis</keyword>
<evidence type="ECO:0000256" key="2">
    <source>
        <dbReference type="ARBA" id="ARBA00022679"/>
    </source>
</evidence>
<dbReference type="CDD" id="cd00464">
    <property type="entry name" value="SK"/>
    <property type="match status" value="1"/>
</dbReference>
<accession>A0A4R2J3F4</accession>
<name>A0A4R2J3F4_9PSEU</name>
<comment type="pathway">
    <text evidence="7">Metabolic intermediate biosynthesis; chorismate biosynthesis; chorismate from D-erythrose 4-phosphate and phosphoenolpyruvate: step 5/7.</text>
</comment>
<dbReference type="GO" id="GO:0009423">
    <property type="term" value="P:chorismate biosynthetic process"/>
    <property type="evidence" value="ECO:0007669"/>
    <property type="project" value="UniProtKB-UniRule"/>
</dbReference>
<comment type="subunit">
    <text evidence="7">Monomer.</text>
</comment>
<dbReference type="HAMAP" id="MF_00109">
    <property type="entry name" value="Shikimate_kinase"/>
    <property type="match status" value="1"/>
</dbReference>
<dbReference type="GO" id="GO:0008652">
    <property type="term" value="P:amino acid biosynthetic process"/>
    <property type="evidence" value="ECO:0007669"/>
    <property type="project" value="UniProtKB-KW"/>
</dbReference>
<proteinExistence type="inferred from homology"/>